<dbReference type="CDD" id="cd03317">
    <property type="entry name" value="NAAAR"/>
    <property type="match status" value="1"/>
</dbReference>
<dbReference type="PANTHER" id="PTHR48073">
    <property type="entry name" value="O-SUCCINYLBENZOATE SYNTHASE-RELATED"/>
    <property type="match status" value="1"/>
</dbReference>
<keyword evidence="4 7" id="KW-0460">Magnesium</keyword>
<keyword evidence="3 7" id="KW-0479">Metal-binding</keyword>
<dbReference type="InterPro" id="IPR029017">
    <property type="entry name" value="Enolase-like_N"/>
</dbReference>
<dbReference type="InterPro" id="IPR036849">
    <property type="entry name" value="Enolase-like_C_sf"/>
</dbReference>
<dbReference type="SFLD" id="SFLDG00180">
    <property type="entry name" value="muconate_cycloisomerase"/>
    <property type="match status" value="1"/>
</dbReference>
<dbReference type="Proteomes" id="UP000271374">
    <property type="component" value="Unassembled WGS sequence"/>
</dbReference>
<keyword evidence="2 7" id="KW-0474">Menaquinone biosynthesis</keyword>
<comment type="catalytic activity">
    <reaction evidence="7">
        <text>(1R,6R)-6-hydroxy-2-succinyl-cyclohexa-2,4-diene-1-carboxylate = 2-succinylbenzoate + H2O</text>
        <dbReference type="Rhea" id="RHEA:10196"/>
        <dbReference type="ChEBI" id="CHEBI:15377"/>
        <dbReference type="ChEBI" id="CHEBI:18325"/>
        <dbReference type="ChEBI" id="CHEBI:58689"/>
        <dbReference type="EC" id="4.2.1.113"/>
    </reaction>
</comment>
<dbReference type="SMART" id="SM00922">
    <property type="entry name" value="MR_MLE"/>
    <property type="match status" value="1"/>
</dbReference>
<dbReference type="GO" id="GO:0009234">
    <property type="term" value="P:menaquinone biosynthetic process"/>
    <property type="evidence" value="ECO:0007669"/>
    <property type="project" value="UniProtKB-UniRule"/>
</dbReference>
<name>A0A431WIW2_9BACI</name>
<comment type="function">
    <text evidence="7">Converts 2-succinyl-6-hydroxy-2,4-cyclohexadiene-1-carboxylate (SHCHC) to 2-succinylbenzoate (OSB).</text>
</comment>
<organism evidence="9 10">
    <name type="scientific">Bacillus yapensis</name>
    <dbReference type="NCBI Taxonomy" id="2492960"/>
    <lineage>
        <taxon>Bacteria</taxon>
        <taxon>Bacillati</taxon>
        <taxon>Bacillota</taxon>
        <taxon>Bacilli</taxon>
        <taxon>Bacillales</taxon>
        <taxon>Bacillaceae</taxon>
        <taxon>Bacillus</taxon>
    </lineage>
</organism>
<dbReference type="EC" id="4.2.1.113" evidence="6 7"/>
<feature type="domain" description="Mandelate racemase/muconate lactonizing enzyme C-terminal" evidence="8">
    <location>
        <begin position="143"/>
        <end position="235"/>
    </location>
</feature>
<dbReference type="GO" id="GO:0000287">
    <property type="term" value="F:magnesium ion binding"/>
    <property type="evidence" value="ECO:0007669"/>
    <property type="project" value="UniProtKB-UniRule"/>
</dbReference>
<comment type="cofactor">
    <cofactor evidence="1 7">
        <name>a divalent metal cation</name>
        <dbReference type="ChEBI" id="CHEBI:60240"/>
    </cofactor>
</comment>
<evidence type="ECO:0000256" key="6">
    <source>
        <dbReference type="ARBA" id="ARBA00029491"/>
    </source>
</evidence>
<dbReference type="SUPFAM" id="SSF54826">
    <property type="entry name" value="Enolase N-terminal domain-like"/>
    <property type="match status" value="1"/>
</dbReference>
<dbReference type="GO" id="GO:0016854">
    <property type="term" value="F:racemase and epimerase activity"/>
    <property type="evidence" value="ECO:0007669"/>
    <property type="project" value="UniProtKB-ARBA"/>
</dbReference>
<evidence type="ECO:0000256" key="3">
    <source>
        <dbReference type="ARBA" id="ARBA00022723"/>
    </source>
</evidence>
<feature type="active site" description="Proton donor" evidence="7">
    <location>
        <position position="164"/>
    </location>
</feature>
<feature type="binding site" evidence="7">
    <location>
        <position position="189"/>
    </location>
    <ligand>
        <name>Mg(2+)</name>
        <dbReference type="ChEBI" id="CHEBI:18420"/>
    </ligand>
</feature>
<dbReference type="UniPathway" id="UPA01057">
    <property type="reaction ID" value="UER00165"/>
</dbReference>
<protein>
    <recommendedName>
        <fullName evidence="6 7">o-succinylbenzoate synthase</fullName>
        <shortName evidence="7">OSB synthase</shortName>
        <shortName evidence="7">OSBS</shortName>
        <ecNumber evidence="6 7">4.2.1.113</ecNumber>
    </recommendedName>
    <alternativeName>
        <fullName evidence="7">4-(2'-carboxyphenyl)-4-oxybutyric acid synthase</fullName>
    </alternativeName>
    <alternativeName>
        <fullName evidence="7">o-succinylbenzoic acid synthase</fullName>
    </alternativeName>
</protein>
<dbReference type="SFLD" id="SFLDS00001">
    <property type="entry name" value="Enolase"/>
    <property type="match status" value="1"/>
</dbReference>
<proteinExistence type="inferred from homology"/>
<feature type="binding site" evidence="7">
    <location>
        <position position="239"/>
    </location>
    <ligand>
        <name>Mg(2+)</name>
        <dbReference type="ChEBI" id="CHEBI:18420"/>
    </ligand>
</feature>
<reference evidence="9 10" key="1">
    <citation type="submission" date="2018-12" db="EMBL/GenBank/DDBJ databases">
        <title>Bacillus yapensis draft genome sequence.</title>
        <authorList>
            <person name="Yu L."/>
            <person name="Xu X."/>
            <person name="Tang X."/>
        </authorList>
    </citation>
    <scope>NUCLEOTIDE SEQUENCE [LARGE SCALE GENOMIC DNA]</scope>
    <source>
        <strain evidence="9 10">XXST-01</strain>
    </source>
</reference>
<dbReference type="InterPro" id="IPR029065">
    <property type="entry name" value="Enolase_C-like"/>
</dbReference>
<dbReference type="SUPFAM" id="SSF51604">
    <property type="entry name" value="Enolase C-terminal domain-like"/>
    <property type="match status" value="1"/>
</dbReference>
<dbReference type="UniPathway" id="UPA00079"/>
<keyword evidence="5 7" id="KW-0456">Lyase</keyword>
<dbReference type="HAMAP" id="MF_01933">
    <property type="entry name" value="MenC_2"/>
    <property type="match status" value="1"/>
</dbReference>
<evidence type="ECO:0000313" key="10">
    <source>
        <dbReference type="Proteomes" id="UP000271374"/>
    </source>
</evidence>
<dbReference type="Pfam" id="PF13378">
    <property type="entry name" value="MR_MLE_C"/>
    <property type="match status" value="1"/>
</dbReference>
<dbReference type="GO" id="GO:0043748">
    <property type="term" value="F:O-succinylbenzoate synthase activity"/>
    <property type="evidence" value="ECO:0007669"/>
    <property type="project" value="UniProtKB-EC"/>
</dbReference>
<dbReference type="OrthoDB" id="9774531at2"/>
<evidence type="ECO:0000256" key="7">
    <source>
        <dbReference type="HAMAP-Rule" id="MF_01933"/>
    </source>
</evidence>
<dbReference type="InterPro" id="IPR013342">
    <property type="entry name" value="Mandelate_racemase_C"/>
</dbReference>
<dbReference type="NCBIfam" id="TIGR01928">
    <property type="entry name" value="menC_lowGC_arch"/>
    <property type="match status" value="1"/>
</dbReference>
<keyword evidence="10" id="KW-1185">Reference proteome</keyword>
<comment type="similarity">
    <text evidence="7">Belongs to the mandelate racemase/muconate lactonizing enzyme family. MenC type 2 subfamily.</text>
</comment>
<dbReference type="Pfam" id="PF02746">
    <property type="entry name" value="MR_MLE_N"/>
    <property type="match status" value="1"/>
</dbReference>
<dbReference type="EMBL" id="RXNT01000003">
    <property type="protein sequence ID" value="RTR35463.1"/>
    <property type="molecule type" value="Genomic_DNA"/>
</dbReference>
<dbReference type="InterPro" id="IPR010197">
    <property type="entry name" value="OSBS/NAAAR"/>
</dbReference>
<evidence type="ECO:0000313" key="9">
    <source>
        <dbReference type="EMBL" id="RTR35463.1"/>
    </source>
</evidence>
<evidence type="ECO:0000256" key="1">
    <source>
        <dbReference type="ARBA" id="ARBA00001968"/>
    </source>
</evidence>
<comment type="pathway">
    <text evidence="7">Quinol/quinone metabolism; 1,4-dihydroxy-2-naphthoate biosynthesis; 1,4-dihydroxy-2-naphthoate from chorismate: step 4/7.</text>
</comment>
<evidence type="ECO:0000256" key="2">
    <source>
        <dbReference type="ARBA" id="ARBA00022428"/>
    </source>
</evidence>
<comment type="pathway">
    <text evidence="7">Quinol/quinone metabolism; menaquinone biosynthesis.</text>
</comment>
<accession>A0A431WIW2</accession>
<dbReference type="Gene3D" id="3.20.20.120">
    <property type="entry name" value="Enolase-like C-terminal domain"/>
    <property type="match status" value="1"/>
</dbReference>
<dbReference type="Gene3D" id="3.30.390.10">
    <property type="entry name" value="Enolase-like, N-terminal domain"/>
    <property type="match status" value="1"/>
</dbReference>
<feature type="binding site" evidence="7">
    <location>
        <position position="214"/>
    </location>
    <ligand>
        <name>Mg(2+)</name>
        <dbReference type="ChEBI" id="CHEBI:18420"/>
    </ligand>
</feature>
<dbReference type="PANTHER" id="PTHR48073:SF5">
    <property type="entry name" value="O-SUCCINYLBENZOATE SYNTHASE"/>
    <property type="match status" value="1"/>
</dbReference>
<evidence type="ECO:0000256" key="5">
    <source>
        <dbReference type="ARBA" id="ARBA00023239"/>
    </source>
</evidence>
<evidence type="ECO:0000259" key="8">
    <source>
        <dbReference type="SMART" id="SM00922"/>
    </source>
</evidence>
<dbReference type="AlphaFoldDB" id="A0A431WIW2"/>
<comment type="caution">
    <text evidence="9">The sequence shown here is derived from an EMBL/GenBank/DDBJ whole genome shotgun (WGS) entry which is preliminary data.</text>
</comment>
<gene>
    <name evidence="7 9" type="primary">menC</name>
    <name evidence="9" type="ORF">EKG37_04730</name>
</gene>
<dbReference type="InterPro" id="IPR047585">
    <property type="entry name" value="MenC"/>
</dbReference>
<feature type="active site" description="Proton acceptor" evidence="7">
    <location>
        <position position="263"/>
    </location>
</feature>
<dbReference type="SFLD" id="SFLDF00009">
    <property type="entry name" value="o-succinylbenzoate_synthase"/>
    <property type="match status" value="1"/>
</dbReference>
<sequence>MSIQEVTLHRMVMRLKDPFTTSFGTFQDKEFFVIEMEDESGCSGFGESVAFSSPWYSEETVETNKHIMENFLIPLLLESPIDHPDEVSKRFEPIRRNNMAKSGLEGAVWDLYAKRNHTPLYNALGGTKQQIDVGISIGIQPTAKELVNVVEGFVNEGYKRMKIKIKPGADYEMLKEVRKYFPDILLMADANSAYTLADIDMLRKLDELNLMMIEQPLSHDDIVDHAKLQSVLSTPICLDESIHSVEDARKAVELGSCEIINIKIGRVGGLTESKKIHDYCAEKGIAVWCGGMLEAGIGRAHNIALTTLPQFILPGDTAGSSRYWEKDIIDPEVFVDKGVIHVPSKPGIGYEVNREVLESYRVEKTVYSKNNILA</sequence>
<dbReference type="InterPro" id="IPR013341">
    <property type="entry name" value="Mandelate_racemase_N_dom"/>
</dbReference>
<evidence type="ECO:0000256" key="4">
    <source>
        <dbReference type="ARBA" id="ARBA00022842"/>
    </source>
</evidence>